<dbReference type="EMBL" id="NWSL01000015">
    <property type="protein sequence ID" value="PDS49698.1"/>
    <property type="molecule type" value="Genomic_DNA"/>
</dbReference>
<accession>A0ABX4J6L2</accession>
<evidence type="ECO:0000313" key="2">
    <source>
        <dbReference type="Proteomes" id="UP000219972"/>
    </source>
</evidence>
<comment type="caution">
    <text evidence="1">The sequence shown here is derived from an EMBL/GenBank/DDBJ whole genome shotgun (WGS) entry which is preliminary data.</text>
</comment>
<name>A0ABX4J6L2_9HYPH</name>
<reference evidence="1 2" key="1">
    <citation type="submission" date="2017-09" db="EMBL/GenBank/DDBJ databases">
        <title>Comparative genomics of rhizobia isolated from Phaseolus vulgaris in China.</title>
        <authorList>
            <person name="Tong W."/>
        </authorList>
    </citation>
    <scope>NUCLEOTIDE SEQUENCE [LARGE SCALE GENOMIC DNA]</scope>
    <source>
        <strain evidence="1 2">Y27</strain>
    </source>
</reference>
<evidence type="ECO:0000313" key="1">
    <source>
        <dbReference type="EMBL" id="PDS49698.1"/>
    </source>
</evidence>
<protein>
    <submittedName>
        <fullName evidence="1">Uncharacterized protein</fullName>
    </submittedName>
</protein>
<dbReference type="Proteomes" id="UP000219972">
    <property type="component" value="Unassembled WGS sequence"/>
</dbReference>
<sequence>MSFDLDYKRLAITRSMQLVSETVGTRKRPKFSPANSAVVHSFHMTTDQEGIRNSFVNRKHILRSHNDATLDPDNHRVAAIQDHDIWLMRFQSRCNIFLPDRIASKIDRLCSSHLEYDPARLAEKFADSGIM</sequence>
<gene>
    <name evidence="1" type="ORF">CO662_23255</name>
</gene>
<proteinExistence type="predicted"/>
<organism evidence="1 2">
    <name type="scientific">Rhizobium anhuiense</name>
    <dbReference type="NCBI Taxonomy" id="1184720"/>
    <lineage>
        <taxon>Bacteria</taxon>
        <taxon>Pseudomonadati</taxon>
        <taxon>Pseudomonadota</taxon>
        <taxon>Alphaproteobacteria</taxon>
        <taxon>Hyphomicrobiales</taxon>
        <taxon>Rhizobiaceae</taxon>
        <taxon>Rhizobium/Agrobacterium group</taxon>
        <taxon>Rhizobium</taxon>
    </lineage>
</organism>
<keyword evidence="2" id="KW-1185">Reference proteome</keyword>